<proteinExistence type="predicted"/>
<name>A0A2R8C818_9RHOB</name>
<dbReference type="Proteomes" id="UP000244898">
    <property type="component" value="Unassembled WGS sequence"/>
</dbReference>
<keyword evidence="2" id="KW-1185">Reference proteome</keyword>
<dbReference type="OrthoDB" id="8004517at2"/>
<gene>
    <name evidence="1" type="ORF">TRM7615_02076</name>
</gene>
<evidence type="ECO:0000313" key="1">
    <source>
        <dbReference type="EMBL" id="SPJ28574.1"/>
    </source>
</evidence>
<evidence type="ECO:0000313" key="2">
    <source>
        <dbReference type="Proteomes" id="UP000244898"/>
    </source>
</evidence>
<dbReference type="AlphaFoldDB" id="A0A2R8C818"/>
<protein>
    <submittedName>
        <fullName evidence="1">Uncharacterized protein</fullName>
    </submittedName>
</protein>
<organism evidence="1 2">
    <name type="scientific">Falsiruegeria mediterranea M17</name>
    <dbReference type="NCBI Taxonomy" id="1200281"/>
    <lineage>
        <taxon>Bacteria</taxon>
        <taxon>Pseudomonadati</taxon>
        <taxon>Pseudomonadota</taxon>
        <taxon>Alphaproteobacteria</taxon>
        <taxon>Rhodobacterales</taxon>
        <taxon>Roseobacteraceae</taxon>
        <taxon>Falsiruegeria</taxon>
    </lineage>
</organism>
<dbReference type="EMBL" id="ONZG01000004">
    <property type="protein sequence ID" value="SPJ28574.1"/>
    <property type="molecule type" value="Genomic_DNA"/>
</dbReference>
<sequence length="259" mass="28642">MSDTEGAIDDTSSASLAHSHFSVSSLPRRHRFEEWRESISCVFEVEASSDVRQDNFKASVDGHLLDGVMLAQTSSRQQTWHRSSQRIAADGMDHYMVQLFSSGNMATDQGPTGGVAPKDGLVVFDLSRKAKSAANNFINVSLILPREMVAPFLQAPDDQHLRYLSSEEPLVRLLHNQIATLRSIAPDMTTAQAIEVVPHAGGLLRVSWPIRPWPIARFMMWPCRAGSKMPLPLRARFGQILTNPRANTAKTPRPCAVSI</sequence>
<reference evidence="2" key="1">
    <citation type="submission" date="2018-03" db="EMBL/GenBank/DDBJ databases">
        <authorList>
            <person name="Rodrigo-Torres L."/>
            <person name="Arahal R. D."/>
            <person name="Lucena T."/>
        </authorList>
    </citation>
    <scope>NUCLEOTIDE SEQUENCE [LARGE SCALE GENOMIC DNA]</scope>
    <source>
        <strain evidence="2">CECT 7615</strain>
    </source>
</reference>
<accession>A0A2R8C818</accession>